<feature type="compositionally biased region" description="Basic and acidic residues" evidence="1">
    <location>
        <begin position="297"/>
        <end position="327"/>
    </location>
</feature>
<dbReference type="AlphaFoldDB" id="A0A2P5G1A0"/>
<gene>
    <name evidence="3" type="ORF">TorRG33x02_001380</name>
</gene>
<dbReference type="PANTHER" id="PTHR33349:SF20">
    <property type="entry name" value="CHROMO DOMAIN CEC-LIKE PROTEIN"/>
    <property type="match status" value="1"/>
</dbReference>
<dbReference type="GO" id="GO:0005516">
    <property type="term" value="F:calmodulin binding"/>
    <property type="evidence" value="ECO:0007669"/>
    <property type="project" value="InterPro"/>
</dbReference>
<dbReference type="EMBL" id="JXTC01000001">
    <property type="protein sequence ID" value="POO03834.1"/>
    <property type="molecule type" value="Genomic_DNA"/>
</dbReference>
<dbReference type="InterPro" id="IPR012417">
    <property type="entry name" value="CaM-bd_dom_pln"/>
</dbReference>
<dbReference type="OrthoDB" id="1939646at2759"/>
<feature type="compositionally biased region" description="Low complexity" evidence="1">
    <location>
        <begin position="21"/>
        <end position="54"/>
    </location>
</feature>
<keyword evidence="4" id="KW-1185">Reference proteome</keyword>
<comment type="caution">
    <text evidence="3">The sequence shown here is derived from an EMBL/GenBank/DDBJ whole genome shotgun (WGS) entry which is preliminary data.</text>
</comment>
<feature type="compositionally biased region" description="Polar residues" evidence="1">
    <location>
        <begin position="241"/>
        <end position="252"/>
    </location>
</feature>
<feature type="domain" description="Calmodulin-binding" evidence="2">
    <location>
        <begin position="365"/>
        <end position="466"/>
    </location>
</feature>
<protein>
    <submittedName>
        <fullName evidence="3">Calmodulin-binding domain</fullName>
    </submittedName>
</protein>
<accession>A0A2P5G1A0</accession>
<dbReference type="InParanoid" id="A0A2P5G1A0"/>
<reference evidence="4" key="1">
    <citation type="submission" date="2016-06" db="EMBL/GenBank/DDBJ databases">
        <title>Parallel loss of symbiosis genes in relatives of nitrogen-fixing non-legume Parasponia.</title>
        <authorList>
            <person name="Van Velzen R."/>
            <person name="Holmer R."/>
            <person name="Bu F."/>
            <person name="Rutten L."/>
            <person name="Van Zeijl A."/>
            <person name="Liu W."/>
            <person name="Santuari L."/>
            <person name="Cao Q."/>
            <person name="Sharma T."/>
            <person name="Shen D."/>
            <person name="Roswanjaya Y."/>
            <person name="Wardhani T."/>
            <person name="Kalhor M.S."/>
            <person name="Jansen J."/>
            <person name="Van den Hoogen J."/>
            <person name="Gungor B."/>
            <person name="Hartog M."/>
            <person name="Hontelez J."/>
            <person name="Verver J."/>
            <person name="Yang W.-C."/>
            <person name="Schijlen E."/>
            <person name="Repin R."/>
            <person name="Schilthuizen M."/>
            <person name="Schranz E."/>
            <person name="Heidstra R."/>
            <person name="Miyata K."/>
            <person name="Fedorova E."/>
            <person name="Kohlen W."/>
            <person name="Bisseling T."/>
            <person name="Smit S."/>
            <person name="Geurts R."/>
        </authorList>
    </citation>
    <scope>NUCLEOTIDE SEQUENCE [LARGE SCALE GENOMIC DNA]</scope>
    <source>
        <strain evidence="4">cv. RG33-2</strain>
    </source>
</reference>
<name>A0A2P5G1A0_TREOI</name>
<feature type="compositionally biased region" description="Basic and acidic residues" evidence="1">
    <location>
        <begin position="255"/>
        <end position="270"/>
    </location>
</feature>
<feature type="region of interest" description="Disordered" evidence="1">
    <location>
        <begin position="1"/>
        <end position="432"/>
    </location>
</feature>
<proteinExistence type="predicted"/>
<feature type="compositionally biased region" description="Basic and acidic residues" evidence="1">
    <location>
        <begin position="162"/>
        <end position="174"/>
    </location>
</feature>
<evidence type="ECO:0000256" key="1">
    <source>
        <dbReference type="SAM" id="MobiDB-lite"/>
    </source>
</evidence>
<sequence>MATSKPKDSSTTTHVGKKALTPSNSHTRTSTTTTNSTQKASSSSSLASTDTNNNQKQVPNYLKPTLSSRPNSFKHPKNQDSHSNKPTLNRRRSFDKPPSASGSSSISAQKASAAADKASPALRNSSSFSSKTTTTSSLRTLSSKTTPRAAKPQTLYVKSAKKSTESFVRKEKVPTKSTTCSSTEVNNPDDQVVKVDDDQDQQIEVTSPADEPIKSEDNVNHDDDVSDHDHGQDQGGDEVNELNTACDISTVSEELVLKADHDHHDDHPDANSKIGGFEETSNDEHNKLDTDQEEGQEEIKPGGDHDNDHSDQLTEDQVIHQEKLPDEDHVEDTNTIADEDDHHQGAKADDDHDDQVVVNTEEDANNANEEVRAIDMETGDDQENKATNIGDDHDHQKEGEEEEEVAKPAEASAGPVAASAVAVAKRHGKKESQAYNDVIEETASKLLEKRKNKVKALVGAFETVIDYESAAK</sequence>
<organism evidence="3 4">
    <name type="scientific">Trema orientale</name>
    <name type="common">Charcoal tree</name>
    <name type="synonym">Celtis orientalis</name>
    <dbReference type="NCBI Taxonomy" id="63057"/>
    <lineage>
        <taxon>Eukaryota</taxon>
        <taxon>Viridiplantae</taxon>
        <taxon>Streptophyta</taxon>
        <taxon>Embryophyta</taxon>
        <taxon>Tracheophyta</taxon>
        <taxon>Spermatophyta</taxon>
        <taxon>Magnoliopsida</taxon>
        <taxon>eudicotyledons</taxon>
        <taxon>Gunneridae</taxon>
        <taxon>Pentapetalae</taxon>
        <taxon>rosids</taxon>
        <taxon>fabids</taxon>
        <taxon>Rosales</taxon>
        <taxon>Cannabaceae</taxon>
        <taxon>Trema</taxon>
    </lineage>
</organism>
<feature type="compositionally biased region" description="Basic and acidic residues" evidence="1">
    <location>
        <begin position="340"/>
        <end position="350"/>
    </location>
</feature>
<feature type="compositionally biased region" description="Low complexity" evidence="1">
    <location>
        <begin position="408"/>
        <end position="423"/>
    </location>
</feature>
<feature type="compositionally biased region" description="Basic and acidic residues" evidence="1">
    <location>
        <begin position="211"/>
        <end position="232"/>
    </location>
</feature>
<dbReference type="Pfam" id="PF07839">
    <property type="entry name" value="CaM_binding"/>
    <property type="match status" value="1"/>
</dbReference>
<evidence type="ECO:0000313" key="4">
    <source>
        <dbReference type="Proteomes" id="UP000237000"/>
    </source>
</evidence>
<dbReference type="SMART" id="SM01054">
    <property type="entry name" value="CaM_binding"/>
    <property type="match status" value="1"/>
</dbReference>
<feature type="compositionally biased region" description="Low complexity" evidence="1">
    <location>
        <begin position="96"/>
        <end position="146"/>
    </location>
</feature>
<evidence type="ECO:0000313" key="3">
    <source>
        <dbReference type="EMBL" id="POO03834.1"/>
    </source>
</evidence>
<feature type="compositionally biased region" description="Polar residues" evidence="1">
    <location>
        <begin position="175"/>
        <end position="188"/>
    </location>
</feature>
<dbReference type="Proteomes" id="UP000237000">
    <property type="component" value="Unassembled WGS sequence"/>
</dbReference>
<dbReference type="PANTHER" id="PTHR33349">
    <property type="entry name" value="EMB|CAB62594.1"/>
    <property type="match status" value="1"/>
</dbReference>
<evidence type="ECO:0000259" key="2">
    <source>
        <dbReference type="SMART" id="SM01054"/>
    </source>
</evidence>